<dbReference type="InterPro" id="IPR002125">
    <property type="entry name" value="CMP_dCMP_dom"/>
</dbReference>
<dbReference type="Gene3D" id="3.40.140.10">
    <property type="entry name" value="Cytidine Deaminase, domain 2"/>
    <property type="match status" value="1"/>
</dbReference>
<gene>
    <name evidence="3" type="ORF">SLS63_005377</name>
</gene>
<evidence type="ECO:0000313" key="3">
    <source>
        <dbReference type="EMBL" id="KAK7731690.1"/>
    </source>
</evidence>
<feature type="region of interest" description="Disordered" evidence="1">
    <location>
        <begin position="229"/>
        <end position="287"/>
    </location>
</feature>
<feature type="compositionally biased region" description="Polar residues" evidence="1">
    <location>
        <begin position="251"/>
        <end position="260"/>
    </location>
</feature>
<accession>A0ABR1PBF8</accession>
<feature type="region of interest" description="Disordered" evidence="1">
    <location>
        <begin position="309"/>
        <end position="339"/>
    </location>
</feature>
<name>A0ABR1PBF8_DIAER</name>
<evidence type="ECO:0000259" key="2">
    <source>
        <dbReference type="Pfam" id="PF00383"/>
    </source>
</evidence>
<dbReference type="Proteomes" id="UP001430848">
    <property type="component" value="Unassembled WGS sequence"/>
</dbReference>
<sequence>MKTDQYLNLCLDQAALSTLHYRHGCVVVKGGKVIGQGFNDCRPGYDGGSVLKTGVLPKTAANVKPDKPDPPKHKSDFKAVESVIGNCGGGHHANARLTMHSEMMAINSALSSRSTLAANTVSHVKPCFKLLGDSKRKRELQRNAVLSYAQAVCLATFGQEVQQGAGPAKADESRATKKHGYHYHHHYGHHSSQYQKEKGYKNKYEYKYNNRNKYKYKASKGLQDAPTAGYMAQNSEDSDSDPAGNGEEDVSQNATGSNKSKFGLRKARNQHLLVPKGRTVGASSGVKERMKHPKLVGADVYVARLANDGPAAESRKKRGAHNQPTDGADETADPDTCTTTSAFIASTGSLHDELINKTSKPKPLISISEGVKRPPTPAESRPCYRCVAYMHSVGIKRVFWTTNDGKWEGAKVRDMIDQLDGTMLSDTDTTLGQAAMGLFVTKHEVLMLRRLMMGGEG</sequence>
<reference evidence="3 4" key="1">
    <citation type="submission" date="2024-02" db="EMBL/GenBank/DDBJ databases">
        <title>De novo assembly and annotation of 12 fungi associated with fruit tree decline syndrome in Ontario, Canada.</title>
        <authorList>
            <person name="Sulman M."/>
            <person name="Ellouze W."/>
            <person name="Ilyukhin E."/>
        </authorList>
    </citation>
    <scope>NUCLEOTIDE SEQUENCE [LARGE SCALE GENOMIC DNA]</scope>
    <source>
        <strain evidence="3 4">M169</strain>
    </source>
</reference>
<keyword evidence="4" id="KW-1185">Reference proteome</keyword>
<proteinExistence type="predicted"/>
<evidence type="ECO:0000256" key="1">
    <source>
        <dbReference type="SAM" id="MobiDB-lite"/>
    </source>
</evidence>
<organism evidence="3 4">
    <name type="scientific">Diaporthe eres</name>
    <name type="common">Phomopsis oblonga</name>
    <dbReference type="NCBI Taxonomy" id="83184"/>
    <lineage>
        <taxon>Eukaryota</taxon>
        <taxon>Fungi</taxon>
        <taxon>Dikarya</taxon>
        <taxon>Ascomycota</taxon>
        <taxon>Pezizomycotina</taxon>
        <taxon>Sordariomycetes</taxon>
        <taxon>Sordariomycetidae</taxon>
        <taxon>Diaporthales</taxon>
        <taxon>Diaporthaceae</taxon>
        <taxon>Diaporthe</taxon>
        <taxon>Diaporthe eres species complex</taxon>
    </lineage>
</organism>
<dbReference type="Pfam" id="PF00383">
    <property type="entry name" value="dCMP_cyt_deam_1"/>
    <property type="match status" value="1"/>
</dbReference>
<comment type="caution">
    <text evidence="3">The sequence shown here is derived from an EMBL/GenBank/DDBJ whole genome shotgun (WGS) entry which is preliminary data.</text>
</comment>
<dbReference type="SUPFAM" id="SSF53927">
    <property type="entry name" value="Cytidine deaminase-like"/>
    <property type="match status" value="1"/>
</dbReference>
<protein>
    <recommendedName>
        <fullName evidence="2">CMP/dCMP-type deaminase domain-containing protein</fullName>
    </recommendedName>
</protein>
<dbReference type="InterPro" id="IPR016193">
    <property type="entry name" value="Cytidine_deaminase-like"/>
</dbReference>
<evidence type="ECO:0000313" key="4">
    <source>
        <dbReference type="Proteomes" id="UP001430848"/>
    </source>
</evidence>
<feature type="domain" description="CMP/dCMP-type deaminase" evidence="2">
    <location>
        <begin position="5"/>
        <end position="127"/>
    </location>
</feature>
<dbReference type="EMBL" id="JAKNSF020000022">
    <property type="protein sequence ID" value="KAK7731690.1"/>
    <property type="molecule type" value="Genomic_DNA"/>
</dbReference>
<feature type="compositionally biased region" description="Acidic residues" evidence="1">
    <location>
        <begin position="236"/>
        <end position="250"/>
    </location>
</feature>